<accession>A0ABQ7KBR3</accession>
<feature type="compositionally biased region" description="Low complexity" evidence="1">
    <location>
        <begin position="98"/>
        <end position="124"/>
    </location>
</feature>
<protein>
    <submittedName>
        <fullName evidence="2">Uncharacterized protein</fullName>
    </submittedName>
</protein>
<organism evidence="2 3">
    <name type="scientific">Linnemannia gamsii</name>
    <dbReference type="NCBI Taxonomy" id="64522"/>
    <lineage>
        <taxon>Eukaryota</taxon>
        <taxon>Fungi</taxon>
        <taxon>Fungi incertae sedis</taxon>
        <taxon>Mucoromycota</taxon>
        <taxon>Mortierellomycotina</taxon>
        <taxon>Mortierellomycetes</taxon>
        <taxon>Mortierellales</taxon>
        <taxon>Mortierellaceae</taxon>
        <taxon>Linnemannia</taxon>
    </lineage>
</organism>
<feature type="compositionally biased region" description="Low complexity" evidence="1">
    <location>
        <begin position="165"/>
        <end position="184"/>
    </location>
</feature>
<sequence length="434" mass="46178">MEETQSFRLIGNKDIEDIPCEPVAGQHIVYWEDIEQVFPGVQHVKNGQVTVTMMRDPNRLRIVPHCIKHYPDVVSDIVLSSAAAHVHIDSPMATSSLAPANSQANTSANPSANAPANPPTDASTDGLINHPISALANAPADASITGSRTNSPAESPTDAPTDALPANPCANPSTNAPANPNLPAESPTDALTDALPANSCANPSTNTSVNAPINASANYIASAPTNPLINPLLPTNAPIDTPTIPPINSQSGSHISGAITDVLFADPPSSSSAKGSARGSTTALAESVPTFAIAAGTFVDHPSTESCQGFQSAVIHRLDALHDQGAMTQQIAQKVLELSEEMKARLILIQSKTEAILNQQLELAEYPIPRLCIVLPEELTKYDPGNWFRTKFRLHFICECGKHTEPHNSKASHHLHLAKHEGYLIHEPTEFFKK</sequence>
<dbReference type="EMBL" id="JAAAIM010000122">
    <property type="protein sequence ID" value="KAG0294346.1"/>
    <property type="molecule type" value="Genomic_DNA"/>
</dbReference>
<gene>
    <name evidence="2" type="ORF">BGZ96_001341</name>
</gene>
<comment type="caution">
    <text evidence="2">The sequence shown here is derived from an EMBL/GenBank/DDBJ whole genome shotgun (WGS) entry which is preliminary data.</text>
</comment>
<name>A0ABQ7KBR3_9FUNG</name>
<evidence type="ECO:0000313" key="2">
    <source>
        <dbReference type="EMBL" id="KAG0294346.1"/>
    </source>
</evidence>
<proteinExistence type="predicted"/>
<feature type="compositionally biased region" description="Polar residues" evidence="1">
    <location>
        <begin position="144"/>
        <end position="154"/>
    </location>
</feature>
<reference evidence="2 3" key="1">
    <citation type="journal article" date="2020" name="Fungal Divers.">
        <title>Resolving the Mortierellaceae phylogeny through synthesis of multi-gene phylogenetics and phylogenomics.</title>
        <authorList>
            <person name="Vandepol N."/>
            <person name="Liber J."/>
            <person name="Desiro A."/>
            <person name="Na H."/>
            <person name="Kennedy M."/>
            <person name="Barry K."/>
            <person name="Grigoriev I.V."/>
            <person name="Miller A.N."/>
            <person name="O'Donnell K."/>
            <person name="Stajich J.E."/>
            <person name="Bonito G."/>
        </authorList>
    </citation>
    <scope>NUCLEOTIDE SEQUENCE [LARGE SCALE GENOMIC DNA]</scope>
    <source>
        <strain evidence="2 3">AD045</strain>
    </source>
</reference>
<evidence type="ECO:0000313" key="3">
    <source>
        <dbReference type="Proteomes" id="UP001194696"/>
    </source>
</evidence>
<dbReference type="Proteomes" id="UP001194696">
    <property type="component" value="Unassembled WGS sequence"/>
</dbReference>
<evidence type="ECO:0000256" key="1">
    <source>
        <dbReference type="SAM" id="MobiDB-lite"/>
    </source>
</evidence>
<feature type="region of interest" description="Disordered" evidence="1">
    <location>
        <begin position="97"/>
        <end position="208"/>
    </location>
</feature>
<keyword evidence="3" id="KW-1185">Reference proteome</keyword>
<feature type="compositionally biased region" description="Polar residues" evidence="1">
    <location>
        <begin position="199"/>
        <end position="208"/>
    </location>
</feature>